<dbReference type="AlphaFoldDB" id="A0A8T0WJ71"/>
<protein>
    <recommendedName>
        <fullName evidence="4">Protein POLAR LOCALIZATION DURING ASYMMETRIC DIVISION AND REDISTRIBUTION</fullName>
    </recommendedName>
</protein>
<dbReference type="OrthoDB" id="1916242at2759"/>
<feature type="region of interest" description="Disordered" evidence="1">
    <location>
        <begin position="1"/>
        <end position="115"/>
    </location>
</feature>
<keyword evidence="3" id="KW-1185">Reference proteome</keyword>
<dbReference type="EMBL" id="CM029038">
    <property type="protein sequence ID" value="KAG2648992.1"/>
    <property type="molecule type" value="Genomic_DNA"/>
</dbReference>
<dbReference type="GO" id="GO:0008356">
    <property type="term" value="P:asymmetric cell division"/>
    <property type="evidence" value="ECO:0007669"/>
    <property type="project" value="InterPro"/>
</dbReference>
<feature type="compositionally biased region" description="Gly residues" evidence="1">
    <location>
        <begin position="1"/>
        <end position="10"/>
    </location>
</feature>
<evidence type="ECO:0000313" key="3">
    <source>
        <dbReference type="Proteomes" id="UP000823388"/>
    </source>
</evidence>
<comment type="caution">
    <text evidence="2">The sequence shown here is derived from an EMBL/GenBank/DDBJ whole genome shotgun (WGS) entry which is preliminary data.</text>
</comment>
<dbReference type="PANTHER" id="PTHR33476">
    <property type="entry name" value="EMB|CAB62613.1"/>
    <property type="match status" value="1"/>
</dbReference>
<feature type="compositionally biased region" description="Low complexity" evidence="1">
    <location>
        <begin position="78"/>
        <end position="115"/>
    </location>
</feature>
<feature type="region of interest" description="Disordered" evidence="1">
    <location>
        <begin position="170"/>
        <end position="191"/>
    </location>
</feature>
<accession>A0A8T0WJ71</accession>
<evidence type="ECO:0008006" key="4">
    <source>
        <dbReference type="Google" id="ProtNLM"/>
    </source>
</evidence>
<feature type="compositionally biased region" description="Polar residues" evidence="1">
    <location>
        <begin position="177"/>
        <end position="191"/>
    </location>
</feature>
<dbReference type="PANTHER" id="PTHR33476:SF24">
    <property type="entry name" value="PROTEIN POLAR LOCALIZATION DURING ASYMMETRIC DIVISION AND REDISTRIBUTION"/>
    <property type="match status" value="1"/>
</dbReference>
<name>A0A8T0WJ71_PANVG</name>
<gene>
    <name evidence="2" type="ORF">PVAP13_1NG079000</name>
</gene>
<proteinExistence type="predicted"/>
<dbReference type="Proteomes" id="UP000823388">
    <property type="component" value="Chromosome 1N"/>
</dbReference>
<sequence>MAAPGDGGIGEAEAASATRNRRTIYDYLGEGEEGEGACSPPSPGTPPRLRLPRFTCARIRFGRKRGGSRAGREEAEESGGASSADSPSGARRARGSSKQAAGSTATSSGTSSGAAAQTSMGLSMLLLLARTCVELNRMAEVRAQMEALLKEIRDEAGRVKGAADHATVTPRTCDGNLPSTSMTTASSSCVSDTRTNNRLEIARGEDGRRTPEDEGCAGVVDGALEAELEAVPARRQPPALEWTCSTEQDTAECSMQSSPDEDEFIELEGGRFGGDGGDGGDSDDGSERNEGGVSATELERRLHELRHRRDRERISALESALRRAERRLTEKEMEARLWQETAALALGGQPAPRDAGRGQ</sequence>
<reference evidence="2" key="1">
    <citation type="submission" date="2020-05" db="EMBL/GenBank/DDBJ databases">
        <title>WGS assembly of Panicum virgatum.</title>
        <authorList>
            <person name="Lovell J.T."/>
            <person name="Jenkins J."/>
            <person name="Shu S."/>
            <person name="Juenger T.E."/>
            <person name="Schmutz J."/>
        </authorList>
    </citation>
    <scope>NUCLEOTIDE SEQUENCE</scope>
    <source>
        <strain evidence="2">AP13</strain>
    </source>
</reference>
<organism evidence="2 3">
    <name type="scientific">Panicum virgatum</name>
    <name type="common">Blackwell switchgrass</name>
    <dbReference type="NCBI Taxonomy" id="38727"/>
    <lineage>
        <taxon>Eukaryota</taxon>
        <taxon>Viridiplantae</taxon>
        <taxon>Streptophyta</taxon>
        <taxon>Embryophyta</taxon>
        <taxon>Tracheophyta</taxon>
        <taxon>Spermatophyta</taxon>
        <taxon>Magnoliopsida</taxon>
        <taxon>Liliopsida</taxon>
        <taxon>Poales</taxon>
        <taxon>Poaceae</taxon>
        <taxon>PACMAD clade</taxon>
        <taxon>Panicoideae</taxon>
        <taxon>Panicodae</taxon>
        <taxon>Paniceae</taxon>
        <taxon>Panicinae</taxon>
        <taxon>Panicum</taxon>
        <taxon>Panicum sect. Hiantes</taxon>
    </lineage>
</organism>
<evidence type="ECO:0000313" key="2">
    <source>
        <dbReference type="EMBL" id="KAG2648992.1"/>
    </source>
</evidence>
<evidence type="ECO:0000256" key="1">
    <source>
        <dbReference type="SAM" id="MobiDB-lite"/>
    </source>
</evidence>
<feature type="region of interest" description="Disordered" evidence="1">
    <location>
        <begin position="266"/>
        <end position="300"/>
    </location>
</feature>
<dbReference type="InterPro" id="IPR040348">
    <property type="entry name" value="POLAR-like"/>
</dbReference>